<gene>
    <name evidence="2" type="ORF">RFULGI_LOCUS19334</name>
</gene>
<feature type="compositionally biased region" description="Acidic residues" evidence="1">
    <location>
        <begin position="14"/>
        <end position="41"/>
    </location>
</feature>
<organism evidence="2 3">
    <name type="scientific">Racocetra fulgida</name>
    <dbReference type="NCBI Taxonomy" id="60492"/>
    <lineage>
        <taxon>Eukaryota</taxon>
        <taxon>Fungi</taxon>
        <taxon>Fungi incertae sedis</taxon>
        <taxon>Mucoromycota</taxon>
        <taxon>Glomeromycotina</taxon>
        <taxon>Glomeromycetes</taxon>
        <taxon>Diversisporales</taxon>
        <taxon>Gigasporaceae</taxon>
        <taxon>Racocetra</taxon>
    </lineage>
</organism>
<dbReference type="AlphaFoldDB" id="A0A9N9K9V2"/>
<sequence>HILEKGEAFSSPLSDDETSSSEESEDLEELESNENITDESE</sequence>
<feature type="non-terminal residue" evidence="2">
    <location>
        <position position="41"/>
    </location>
</feature>
<protein>
    <submittedName>
        <fullName evidence="2">2937_t:CDS:1</fullName>
    </submittedName>
</protein>
<comment type="caution">
    <text evidence="2">The sequence shown here is derived from an EMBL/GenBank/DDBJ whole genome shotgun (WGS) entry which is preliminary data.</text>
</comment>
<name>A0A9N9K9V2_9GLOM</name>
<proteinExistence type="predicted"/>
<reference evidence="2" key="1">
    <citation type="submission" date="2021-06" db="EMBL/GenBank/DDBJ databases">
        <authorList>
            <person name="Kallberg Y."/>
            <person name="Tangrot J."/>
            <person name="Rosling A."/>
        </authorList>
    </citation>
    <scope>NUCLEOTIDE SEQUENCE</scope>
    <source>
        <strain evidence="2">IN212</strain>
    </source>
</reference>
<keyword evidence="3" id="KW-1185">Reference proteome</keyword>
<accession>A0A9N9K9V2</accession>
<feature type="region of interest" description="Disordered" evidence="1">
    <location>
        <begin position="1"/>
        <end position="41"/>
    </location>
</feature>
<dbReference type="EMBL" id="CAJVPZ010094044">
    <property type="protein sequence ID" value="CAG8817254.1"/>
    <property type="molecule type" value="Genomic_DNA"/>
</dbReference>
<feature type="non-terminal residue" evidence="2">
    <location>
        <position position="1"/>
    </location>
</feature>
<evidence type="ECO:0000313" key="3">
    <source>
        <dbReference type="Proteomes" id="UP000789396"/>
    </source>
</evidence>
<evidence type="ECO:0000313" key="2">
    <source>
        <dbReference type="EMBL" id="CAG8817254.1"/>
    </source>
</evidence>
<dbReference type="Proteomes" id="UP000789396">
    <property type="component" value="Unassembled WGS sequence"/>
</dbReference>
<evidence type="ECO:0000256" key="1">
    <source>
        <dbReference type="SAM" id="MobiDB-lite"/>
    </source>
</evidence>